<dbReference type="SUPFAM" id="SSF56112">
    <property type="entry name" value="Protein kinase-like (PK-like)"/>
    <property type="match status" value="1"/>
</dbReference>
<dbReference type="AlphaFoldDB" id="A0ABC8APG1"/>
<sequence>MFAGYVIERELGRGGMGSVYLAKHPRLPRMTALKLLNQEMFADDEIRARFIREADLVARLDHPNIVTVYDRGDEGEQLWISMQFIDGVNASSISPGALPPLRAAQIITETAKALDYAHGLGVLHRDVKPANILLARSSSKTGAGERVYLTDFGIARLRDDTGHLTQTGTVTATLAYASPRTTHRSPLDGRSDQYSLACTLFQLLTGAVPFEGTRPAAVIRGHLQQPPPLASPRRAALPPAIDAVLAKALSKRPADRYRSCVEFATAAERALQAPRTPTPPRPPTPAHPQPVVAPRPPTPVRPQPVIQQPPNPTPSTARPLVGPAYTNQGPSYPVPPTSAPSYPNQPIQNQPVSTPAYPNQPTPQPFTNQTPTYNQPPSYPSRPPTYTPPKKNSNTTAWLIAAIVTVLVIVIIVIAVIIKSSKSKADAPPAPRHHRHLGLPAPRNPDQRQPIPPAPLIHRPESNTPARTPAKNTSHSTPETPMIGCAAGSFAESRKYLLSRISTASSASRTSTQLPPPPSPLRLLFRHSDSYFMTPSISTCVSISTALLAQDSGGIVRAQGNLAEAIEGRCESLDSICFHVDDARWRFDTGQRRIRIGQVEDLEGSVGSRVRADRLG</sequence>
<dbReference type="PROSITE" id="PS00108">
    <property type="entry name" value="PROTEIN_KINASE_ST"/>
    <property type="match status" value="1"/>
</dbReference>
<evidence type="ECO:0000256" key="6">
    <source>
        <dbReference type="ARBA" id="ARBA00022840"/>
    </source>
</evidence>
<feature type="transmembrane region" description="Helical" evidence="9">
    <location>
        <begin position="397"/>
        <end position="418"/>
    </location>
</feature>
<keyword evidence="6 7" id="KW-0067">ATP-binding</keyword>
<keyword evidence="3 11" id="KW-0808">Transferase</keyword>
<proteinExistence type="predicted"/>
<keyword evidence="9" id="KW-1133">Transmembrane helix</keyword>
<feature type="compositionally biased region" description="Low complexity" evidence="8">
    <location>
        <begin position="365"/>
        <end position="376"/>
    </location>
</feature>
<organism evidence="11 12">
    <name type="scientific">Nocardia seriolae</name>
    <dbReference type="NCBI Taxonomy" id="37332"/>
    <lineage>
        <taxon>Bacteria</taxon>
        <taxon>Bacillati</taxon>
        <taxon>Actinomycetota</taxon>
        <taxon>Actinomycetes</taxon>
        <taxon>Mycobacteriales</taxon>
        <taxon>Nocardiaceae</taxon>
        <taxon>Nocardia</taxon>
    </lineage>
</organism>
<dbReference type="Proteomes" id="UP000180166">
    <property type="component" value="Chromosome"/>
</dbReference>
<evidence type="ECO:0000313" key="11">
    <source>
        <dbReference type="EMBL" id="APA96113.1"/>
    </source>
</evidence>
<gene>
    <name evidence="11" type="ORF">NS506_02046</name>
</gene>
<keyword evidence="5 11" id="KW-0418">Kinase</keyword>
<dbReference type="PANTHER" id="PTHR43289">
    <property type="entry name" value="MITOGEN-ACTIVATED PROTEIN KINASE KINASE KINASE 20-RELATED"/>
    <property type="match status" value="1"/>
</dbReference>
<keyword evidence="4 7" id="KW-0547">Nucleotide-binding</keyword>
<evidence type="ECO:0000259" key="10">
    <source>
        <dbReference type="PROSITE" id="PS50011"/>
    </source>
</evidence>
<evidence type="ECO:0000256" key="2">
    <source>
        <dbReference type="ARBA" id="ARBA00022527"/>
    </source>
</evidence>
<dbReference type="InterPro" id="IPR017441">
    <property type="entry name" value="Protein_kinase_ATP_BS"/>
</dbReference>
<feature type="compositionally biased region" description="Polar residues" evidence="8">
    <location>
        <begin position="339"/>
        <end position="357"/>
    </location>
</feature>
<dbReference type="InterPro" id="IPR011009">
    <property type="entry name" value="Kinase-like_dom_sf"/>
</dbReference>
<evidence type="ECO:0000256" key="7">
    <source>
        <dbReference type="PROSITE-ProRule" id="PRU10141"/>
    </source>
</evidence>
<evidence type="ECO:0000256" key="9">
    <source>
        <dbReference type="SAM" id="Phobius"/>
    </source>
</evidence>
<dbReference type="EMBL" id="CP017839">
    <property type="protein sequence ID" value="APA96113.1"/>
    <property type="molecule type" value="Genomic_DNA"/>
</dbReference>
<keyword evidence="9" id="KW-0812">Transmembrane</keyword>
<evidence type="ECO:0000256" key="1">
    <source>
        <dbReference type="ARBA" id="ARBA00012513"/>
    </source>
</evidence>
<dbReference type="Gene3D" id="3.30.200.20">
    <property type="entry name" value="Phosphorylase Kinase, domain 1"/>
    <property type="match status" value="1"/>
</dbReference>
<dbReference type="SMART" id="SM00220">
    <property type="entry name" value="S_TKc"/>
    <property type="match status" value="1"/>
</dbReference>
<feature type="compositionally biased region" description="Polar residues" evidence="8">
    <location>
        <begin position="462"/>
        <end position="479"/>
    </location>
</feature>
<dbReference type="PANTHER" id="PTHR43289:SF6">
    <property type="entry name" value="SERINE_THREONINE-PROTEIN KINASE NEKL-3"/>
    <property type="match status" value="1"/>
</dbReference>
<feature type="compositionally biased region" description="Pro residues" evidence="8">
    <location>
        <begin position="276"/>
        <end position="313"/>
    </location>
</feature>
<keyword evidence="2 11" id="KW-0723">Serine/threonine-protein kinase</keyword>
<name>A0ABC8APG1_9NOCA</name>
<feature type="compositionally biased region" description="Pro residues" evidence="8">
    <location>
        <begin position="377"/>
        <end position="387"/>
    </location>
</feature>
<accession>A0ABC8APG1</accession>
<feature type="binding site" evidence="7">
    <location>
        <position position="34"/>
    </location>
    <ligand>
        <name>ATP</name>
        <dbReference type="ChEBI" id="CHEBI:30616"/>
    </ligand>
</feature>
<evidence type="ECO:0000256" key="5">
    <source>
        <dbReference type="ARBA" id="ARBA00022777"/>
    </source>
</evidence>
<keyword evidence="9" id="KW-0472">Membrane</keyword>
<dbReference type="KEGG" id="nsr:NS506_02046"/>
<dbReference type="Gene3D" id="1.10.510.10">
    <property type="entry name" value="Transferase(Phosphotransferase) domain 1"/>
    <property type="match status" value="1"/>
</dbReference>
<reference evidence="11 12" key="1">
    <citation type="submission" date="2016-10" db="EMBL/GenBank/DDBJ databases">
        <title>Genome sequence of Nocardia seriolae strain EM150506, isolated from Anguila japonica.</title>
        <authorList>
            <person name="Han H.-J."/>
        </authorList>
    </citation>
    <scope>NUCLEOTIDE SEQUENCE [LARGE SCALE GENOMIC DNA]</scope>
    <source>
        <strain evidence="11 12">EM150506</strain>
    </source>
</reference>
<dbReference type="CDD" id="cd14014">
    <property type="entry name" value="STKc_PknB_like"/>
    <property type="match status" value="1"/>
</dbReference>
<protein>
    <recommendedName>
        <fullName evidence="1">non-specific serine/threonine protein kinase</fullName>
        <ecNumber evidence="1">2.7.11.1</ecNumber>
    </recommendedName>
</protein>
<evidence type="ECO:0000313" key="12">
    <source>
        <dbReference type="Proteomes" id="UP000180166"/>
    </source>
</evidence>
<dbReference type="GO" id="GO:0004674">
    <property type="term" value="F:protein serine/threonine kinase activity"/>
    <property type="evidence" value="ECO:0007669"/>
    <property type="project" value="UniProtKB-KW"/>
</dbReference>
<dbReference type="PROSITE" id="PS50011">
    <property type="entry name" value="PROTEIN_KINASE_DOM"/>
    <property type="match status" value="1"/>
</dbReference>
<dbReference type="InterPro" id="IPR000719">
    <property type="entry name" value="Prot_kinase_dom"/>
</dbReference>
<dbReference type="PROSITE" id="PS00107">
    <property type="entry name" value="PROTEIN_KINASE_ATP"/>
    <property type="match status" value="1"/>
</dbReference>
<evidence type="ECO:0000256" key="4">
    <source>
        <dbReference type="ARBA" id="ARBA00022741"/>
    </source>
</evidence>
<feature type="domain" description="Protein kinase" evidence="10">
    <location>
        <begin position="5"/>
        <end position="271"/>
    </location>
</feature>
<feature type="region of interest" description="Disordered" evidence="8">
    <location>
        <begin position="269"/>
        <end position="390"/>
    </location>
</feature>
<dbReference type="EC" id="2.7.11.1" evidence="1"/>
<dbReference type="InterPro" id="IPR008271">
    <property type="entry name" value="Ser/Thr_kinase_AS"/>
</dbReference>
<dbReference type="GO" id="GO:0005524">
    <property type="term" value="F:ATP binding"/>
    <property type="evidence" value="ECO:0007669"/>
    <property type="project" value="UniProtKB-UniRule"/>
</dbReference>
<dbReference type="Pfam" id="PF00069">
    <property type="entry name" value="Pkinase"/>
    <property type="match status" value="1"/>
</dbReference>
<evidence type="ECO:0000256" key="8">
    <source>
        <dbReference type="SAM" id="MobiDB-lite"/>
    </source>
</evidence>
<feature type="region of interest" description="Disordered" evidence="8">
    <location>
        <begin position="422"/>
        <end position="482"/>
    </location>
</feature>
<evidence type="ECO:0000256" key="3">
    <source>
        <dbReference type="ARBA" id="ARBA00022679"/>
    </source>
</evidence>